<dbReference type="RefSeq" id="WP_179579121.1">
    <property type="nucleotide sequence ID" value="NZ_JACCFM010000001.1"/>
</dbReference>
<sequence length="248" mass="25304">MSQQRIVVTGAASGIGAEVVRQARLAGALVAAVDRVPVTEAAASVSGYVCDVTDAAAVNQAMAAISEHWGAPPTALVHCAGMYCSTPTENLAVEDWDRLLAVNARGTFLMAQAVGRAMLAAGIDESAVARGGSIVLLTSVASDRGDAFEPGVHYSASKGAVISLTRQLAAEWGPRGIRTNAVSPGVIDTPMTTLTQHPAETEAFLARVPLGRLGRAAEVAATCLFLVGPTATYINGVVLPVDGGILVS</sequence>
<evidence type="ECO:0000313" key="4">
    <source>
        <dbReference type="Proteomes" id="UP000537260"/>
    </source>
</evidence>
<dbReference type="InterPro" id="IPR002347">
    <property type="entry name" value="SDR_fam"/>
</dbReference>
<protein>
    <submittedName>
        <fullName evidence="3">NAD(P)-dependent dehydrogenase (Short-subunit alcohol dehydrogenase family)</fullName>
    </submittedName>
</protein>
<dbReference type="FunFam" id="3.40.50.720:FF:000084">
    <property type="entry name" value="Short-chain dehydrogenase reductase"/>
    <property type="match status" value="1"/>
</dbReference>
<dbReference type="CDD" id="cd05233">
    <property type="entry name" value="SDR_c"/>
    <property type="match status" value="1"/>
</dbReference>
<evidence type="ECO:0000313" key="3">
    <source>
        <dbReference type="EMBL" id="NYJ20518.1"/>
    </source>
</evidence>
<keyword evidence="2" id="KW-0560">Oxidoreductase</keyword>
<comment type="similarity">
    <text evidence="1">Belongs to the short-chain dehydrogenases/reductases (SDR) family.</text>
</comment>
<comment type="caution">
    <text evidence="3">The sequence shown here is derived from an EMBL/GenBank/DDBJ whole genome shotgun (WGS) entry which is preliminary data.</text>
</comment>
<dbReference type="GO" id="GO:0016616">
    <property type="term" value="F:oxidoreductase activity, acting on the CH-OH group of donors, NAD or NADP as acceptor"/>
    <property type="evidence" value="ECO:0007669"/>
    <property type="project" value="TreeGrafter"/>
</dbReference>
<evidence type="ECO:0000256" key="2">
    <source>
        <dbReference type="ARBA" id="ARBA00023002"/>
    </source>
</evidence>
<dbReference type="Proteomes" id="UP000537260">
    <property type="component" value="Unassembled WGS sequence"/>
</dbReference>
<dbReference type="PRINTS" id="PR00081">
    <property type="entry name" value="GDHRDH"/>
</dbReference>
<name>A0A7Z0EFE5_9MICO</name>
<reference evidence="3 4" key="1">
    <citation type="submission" date="2020-07" db="EMBL/GenBank/DDBJ databases">
        <title>Sequencing the genomes of 1000 actinobacteria strains.</title>
        <authorList>
            <person name="Klenk H.-P."/>
        </authorList>
    </citation>
    <scope>NUCLEOTIDE SEQUENCE [LARGE SCALE GENOMIC DNA]</scope>
    <source>
        <strain evidence="3 4">LI1</strain>
    </source>
</reference>
<keyword evidence="4" id="KW-1185">Reference proteome</keyword>
<dbReference type="AlphaFoldDB" id="A0A7Z0EFE5"/>
<evidence type="ECO:0000256" key="1">
    <source>
        <dbReference type="ARBA" id="ARBA00006484"/>
    </source>
</evidence>
<gene>
    <name evidence="3" type="ORF">HNR05_002309</name>
</gene>
<dbReference type="PROSITE" id="PS00061">
    <property type="entry name" value="ADH_SHORT"/>
    <property type="match status" value="1"/>
</dbReference>
<dbReference type="PANTHER" id="PTHR42760">
    <property type="entry name" value="SHORT-CHAIN DEHYDROGENASES/REDUCTASES FAMILY MEMBER"/>
    <property type="match status" value="1"/>
</dbReference>
<proteinExistence type="inferred from homology"/>
<dbReference type="EMBL" id="JACCFM010000001">
    <property type="protein sequence ID" value="NYJ20518.1"/>
    <property type="molecule type" value="Genomic_DNA"/>
</dbReference>
<dbReference type="Pfam" id="PF13561">
    <property type="entry name" value="adh_short_C2"/>
    <property type="match status" value="1"/>
</dbReference>
<organism evidence="3 4">
    <name type="scientific">Glaciibacter psychrotolerans</name>
    <dbReference type="NCBI Taxonomy" id="670054"/>
    <lineage>
        <taxon>Bacteria</taxon>
        <taxon>Bacillati</taxon>
        <taxon>Actinomycetota</taxon>
        <taxon>Actinomycetes</taxon>
        <taxon>Micrococcales</taxon>
        <taxon>Microbacteriaceae</taxon>
        <taxon>Glaciibacter</taxon>
    </lineage>
</organism>
<dbReference type="Gene3D" id="3.40.50.720">
    <property type="entry name" value="NAD(P)-binding Rossmann-like Domain"/>
    <property type="match status" value="1"/>
</dbReference>
<dbReference type="InterPro" id="IPR036291">
    <property type="entry name" value="NAD(P)-bd_dom_sf"/>
</dbReference>
<accession>A0A7Z0EFE5</accession>
<dbReference type="SUPFAM" id="SSF51735">
    <property type="entry name" value="NAD(P)-binding Rossmann-fold domains"/>
    <property type="match status" value="1"/>
</dbReference>
<dbReference type="InterPro" id="IPR020904">
    <property type="entry name" value="Sc_DH/Rdtase_CS"/>
</dbReference>